<dbReference type="GO" id="GO:0009055">
    <property type="term" value="F:electron transfer activity"/>
    <property type="evidence" value="ECO:0007669"/>
    <property type="project" value="UniProtKB-UniRule"/>
</dbReference>
<evidence type="ECO:0000313" key="10">
    <source>
        <dbReference type="Proteomes" id="UP000305131"/>
    </source>
</evidence>
<dbReference type="OrthoDB" id="9779283at2"/>
<keyword evidence="4" id="KW-0813">Transport</keyword>
<evidence type="ECO:0000256" key="4">
    <source>
        <dbReference type="PIRNR" id="PIRNR000008"/>
    </source>
</evidence>
<comment type="caution">
    <text evidence="9">The sequence shown here is derived from an EMBL/GenBank/DDBJ whole genome shotgun (WGS) entry which is preliminary data.</text>
</comment>
<feature type="chain" id="PRO_5025400134" description="Cytochrome c-L" evidence="7">
    <location>
        <begin position="29"/>
        <end position="200"/>
    </location>
</feature>
<feature type="binding site" description="axial binding residue" evidence="6">
    <location>
        <position position="89"/>
    </location>
    <ligand>
        <name>heme c</name>
        <dbReference type="ChEBI" id="CHEBI:61717"/>
    </ligand>
    <ligandPart>
        <name>Fe</name>
        <dbReference type="ChEBI" id="CHEBI:18248"/>
    </ligandPart>
</feature>
<feature type="domain" description="Cytochrome c" evidence="8">
    <location>
        <begin position="72"/>
        <end position="152"/>
    </location>
</feature>
<evidence type="ECO:0000256" key="2">
    <source>
        <dbReference type="ARBA" id="ARBA00022723"/>
    </source>
</evidence>
<dbReference type="InterPro" id="IPR009153">
    <property type="entry name" value="Cyt_cL"/>
</dbReference>
<evidence type="ECO:0000256" key="5">
    <source>
        <dbReference type="PIRSR" id="PIRSR000008-1"/>
    </source>
</evidence>
<dbReference type="GO" id="GO:0015945">
    <property type="term" value="P:methanol metabolic process"/>
    <property type="evidence" value="ECO:0007669"/>
    <property type="project" value="UniProtKB-UniRule"/>
</dbReference>
<evidence type="ECO:0000256" key="6">
    <source>
        <dbReference type="PIRSR" id="PIRSR000008-2"/>
    </source>
</evidence>
<accession>A0A6C1KUA2</accession>
<keyword evidence="4" id="KW-0249">Electron transport</keyword>
<feature type="signal peptide" evidence="7">
    <location>
        <begin position="1"/>
        <end position="28"/>
    </location>
</feature>
<dbReference type="EMBL" id="VAUP01000010">
    <property type="protein sequence ID" value="TLX44326.1"/>
    <property type="molecule type" value="Genomic_DNA"/>
</dbReference>
<keyword evidence="4" id="KW-0574">Periplasm</keyword>
<comment type="PTM">
    <text evidence="5">Binds 1 heme c group covalently per subunit.</text>
</comment>
<dbReference type="AlphaFoldDB" id="A0A6C1KUA2"/>
<evidence type="ECO:0000256" key="1">
    <source>
        <dbReference type="ARBA" id="ARBA00022617"/>
    </source>
</evidence>
<dbReference type="InterPro" id="IPR009056">
    <property type="entry name" value="Cyt_c-like_dom"/>
</dbReference>
<comment type="function">
    <text evidence="4">Electron acceptor for MDH. Acts in methanol oxidation.</text>
</comment>
<dbReference type="InterPro" id="IPR036909">
    <property type="entry name" value="Cyt_c-like_dom_sf"/>
</dbReference>
<dbReference type="Gene3D" id="1.10.760.10">
    <property type="entry name" value="Cytochrome c-like domain"/>
    <property type="match status" value="1"/>
</dbReference>
<dbReference type="PIRSF" id="PIRSF000008">
    <property type="entry name" value="Cytochrome_c551i"/>
    <property type="match status" value="1"/>
</dbReference>
<keyword evidence="1 4" id="KW-0349">Heme</keyword>
<feature type="binding site" description="covalent" evidence="5">
    <location>
        <position position="85"/>
    </location>
    <ligand>
        <name>heme c</name>
        <dbReference type="ChEBI" id="CHEBI:61717"/>
    </ligand>
</feature>
<keyword evidence="4" id="KW-0485">Methanol utilization</keyword>
<proteinExistence type="predicted"/>
<dbReference type="NCBIfam" id="TIGR03872">
    <property type="entry name" value="cytochrome_MoxG"/>
    <property type="match status" value="1"/>
</dbReference>
<dbReference type="PROSITE" id="PS51007">
    <property type="entry name" value="CYTC"/>
    <property type="match status" value="1"/>
</dbReference>
<name>A0A6C1KUA2_XANAU</name>
<dbReference type="RefSeq" id="WP_138398177.1">
    <property type="nucleotide sequence ID" value="NZ_JBAFVI010000015.1"/>
</dbReference>
<keyword evidence="3 4" id="KW-0408">Iron</keyword>
<dbReference type="Pfam" id="PF13442">
    <property type="entry name" value="Cytochrome_CBB3"/>
    <property type="match status" value="1"/>
</dbReference>
<feature type="binding site" description="covalent" evidence="5">
    <location>
        <position position="88"/>
    </location>
    <ligand>
        <name>heme c</name>
        <dbReference type="ChEBI" id="CHEBI:61717"/>
    </ligand>
</feature>
<evidence type="ECO:0000256" key="7">
    <source>
        <dbReference type="SAM" id="SignalP"/>
    </source>
</evidence>
<evidence type="ECO:0000313" key="9">
    <source>
        <dbReference type="EMBL" id="TLX44326.1"/>
    </source>
</evidence>
<organism evidence="9 10">
    <name type="scientific">Xanthobacter autotrophicus</name>
    <dbReference type="NCBI Taxonomy" id="280"/>
    <lineage>
        <taxon>Bacteria</taxon>
        <taxon>Pseudomonadati</taxon>
        <taxon>Pseudomonadota</taxon>
        <taxon>Alphaproteobacteria</taxon>
        <taxon>Hyphomicrobiales</taxon>
        <taxon>Xanthobacteraceae</taxon>
        <taxon>Xanthobacter</taxon>
    </lineage>
</organism>
<dbReference type="GeneID" id="95772569"/>
<evidence type="ECO:0000256" key="3">
    <source>
        <dbReference type="ARBA" id="ARBA00023004"/>
    </source>
</evidence>
<dbReference type="Proteomes" id="UP000305131">
    <property type="component" value="Unassembled WGS sequence"/>
</dbReference>
<comment type="subcellular location">
    <subcellularLocation>
        <location evidence="4">Periplasm</location>
    </subcellularLocation>
</comment>
<dbReference type="GO" id="GO:0042597">
    <property type="term" value="C:periplasmic space"/>
    <property type="evidence" value="ECO:0007669"/>
    <property type="project" value="UniProtKB-SubCell"/>
</dbReference>
<reference evidence="9 10" key="1">
    <citation type="submission" date="2019-05" db="EMBL/GenBank/DDBJ databases">
        <authorList>
            <person name="Zhou X."/>
        </authorList>
    </citation>
    <scope>NUCLEOTIDE SEQUENCE [LARGE SCALE GENOMIC DNA]</scope>
    <source>
        <strain evidence="9 10">DSM 432</strain>
    </source>
</reference>
<sequence length="200" mass="21663">MQKSFRSRALKGLVAIALASGFTLAAHAALTFTNTVTGQPLDLSEAMEEGRDTEAVKKFLATGVNLYVENPTCLPKGMDLFLSTCSGCHGHYGEGKIGPGLNDSYWTYPKNMTDQGLFETIFGGAQGQMGPMYGALTLDDMLLVMAWIRHIYKDDPKEAVWLTPAQRAAFKPFQEKEDHTPPVDQAPVCKVSTASAAGLK</sequence>
<evidence type="ECO:0000259" key="8">
    <source>
        <dbReference type="PROSITE" id="PS51007"/>
    </source>
</evidence>
<keyword evidence="2 4" id="KW-0479">Metal-binding</keyword>
<keyword evidence="7" id="KW-0732">Signal</keyword>
<gene>
    <name evidence="9" type="primary">moxG</name>
    <name evidence="9" type="ORF">FBQ73_03750</name>
</gene>
<dbReference type="GO" id="GO:0020037">
    <property type="term" value="F:heme binding"/>
    <property type="evidence" value="ECO:0007669"/>
    <property type="project" value="UniProtKB-UniRule"/>
</dbReference>
<dbReference type="GO" id="GO:0005506">
    <property type="term" value="F:iron ion binding"/>
    <property type="evidence" value="ECO:0007669"/>
    <property type="project" value="UniProtKB-UniRule"/>
</dbReference>
<dbReference type="SUPFAM" id="SSF46626">
    <property type="entry name" value="Cytochrome c"/>
    <property type="match status" value="1"/>
</dbReference>
<protein>
    <recommendedName>
        <fullName evidence="4">Cytochrome c-L</fullName>
    </recommendedName>
</protein>